<reference evidence="2 3" key="1">
    <citation type="submission" date="2015-08" db="EMBL/GenBank/DDBJ databases">
        <title>Next Generation Sequencing and Analysis of the Genome of Puccinia sorghi L Schw, the Causal Agent of Maize Common Rust.</title>
        <authorList>
            <person name="Rochi L."/>
            <person name="Burguener G."/>
            <person name="Darino M."/>
            <person name="Turjanski A."/>
            <person name="Kreff E."/>
            <person name="Dieguez M.J."/>
            <person name="Sacco F."/>
        </authorList>
    </citation>
    <scope>NUCLEOTIDE SEQUENCE [LARGE SCALE GENOMIC DNA]</scope>
    <source>
        <strain evidence="2 3">RO10H11247</strain>
    </source>
</reference>
<evidence type="ECO:0000313" key="3">
    <source>
        <dbReference type="Proteomes" id="UP000037035"/>
    </source>
</evidence>
<keyword evidence="3" id="KW-1185">Reference proteome</keyword>
<keyword evidence="1" id="KW-1133">Transmembrane helix</keyword>
<evidence type="ECO:0000313" key="2">
    <source>
        <dbReference type="EMBL" id="KNZ54342.1"/>
    </source>
</evidence>
<comment type="caution">
    <text evidence="2">The sequence shown here is derived from an EMBL/GenBank/DDBJ whole genome shotgun (WGS) entry which is preliminary data.</text>
</comment>
<evidence type="ECO:0000256" key="1">
    <source>
        <dbReference type="SAM" id="Phobius"/>
    </source>
</evidence>
<organism evidence="2 3">
    <name type="scientific">Puccinia sorghi</name>
    <dbReference type="NCBI Taxonomy" id="27349"/>
    <lineage>
        <taxon>Eukaryota</taxon>
        <taxon>Fungi</taxon>
        <taxon>Dikarya</taxon>
        <taxon>Basidiomycota</taxon>
        <taxon>Pucciniomycotina</taxon>
        <taxon>Pucciniomycetes</taxon>
        <taxon>Pucciniales</taxon>
        <taxon>Pucciniaceae</taxon>
        <taxon>Puccinia</taxon>
    </lineage>
</organism>
<feature type="transmembrane region" description="Helical" evidence="1">
    <location>
        <begin position="241"/>
        <end position="261"/>
    </location>
</feature>
<gene>
    <name evidence="2" type="ORF">VP01_2971g1</name>
</gene>
<dbReference type="VEuPathDB" id="FungiDB:VP01_2971g1"/>
<dbReference type="EMBL" id="LAVV01007914">
    <property type="protein sequence ID" value="KNZ54342.1"/>
    <property type="molecule type" value="Genomic_DNA"/>
</dbReference>
<feature type="transmembrane region" description="Helical" evidence="1">
    <location>
        <begin position="267"/>
        <end position="287"/>
    </location>
</feature>
<dbReference type="Proteomes" id="UP000037035">
    <property type="component" value="Unassembled WGS sequence"/>
</dbReference>
<protein>
    <submittedName>
        <fullName evidence="2">Uncharacterized protein</fullName>
    </submittedName>
</protein>
<proteinExistence type="predicted"/>
<keyword evidence="1" id="KW-0472">Membrane</keyword>
<dbReference type="AlphaFoldDB" id="A0A0L6V1I7"/>
<accession>A0A0L6V1I7</accession>
<sequence>MVYISSLSVFFTPLFSLSRILEINLPHMRKMLFTLPCLELRRTPPFHFLHSGRKINNEPLGGGFLSPLAELLICSCTIINFWESVISFSPPNMSSHQNNSLLIVRSSSRWKSLGQIGKCFTAIQGREVMRARLMDPALVGFKVDLCMQAGHFCQTSNIRLSFESKAHTFQTKQMCNTQAIKAQHFLNQMQSHISNFNFHNGHSGIDHPLFDMTSFFKASFQFTPAIIPLHLQSELKKTFEWIIHHLAGFLYLACSSFLKYISSCIFYILSFLAIALFSYLSLNLILLSSRYFKDTFTSILKPFPLRLDQPNPVCWVGRMKNLKKQFWGFNMPPTLFGCTTHWTLQCWVKFLKCGLFFHYFRWVPFSKKKNFTGTTPGFLNVSFLTAKKCIWVILDFFSQTFTSNCVKSPKRENYNTLKKGIFIEFNLEWILSDLPQHKLVHQVNSLLLLLE</sequence>
<name>A0A0L6V1I7_9BASI</name>
<keyword evidence="1" id="KW-0812">Transmembrane</keyword>